<keyword evidence="3" id="KW-1185">Reference proteome</keyword>
<sequence length="109" mass="12238">AVQTDSNIPNTIVFVIKFKINIYNHFCCLCSGVFTNNLTIIIEKTLKNFVTLFAMLWYILTWVSLTGSQEALFVAWPLNGPSNVSIISWKVKAQTADSSVEFSCVLKMP</sequence>
<evidence type="ECO:0000313" key="3">
    <source>
        <dbReference type="Proteomes" id="UP001497623"/>
    </source>
</evidence>
<feature type="non-terminal residue" evidence="2">
    <location>
        <position position="109"/>
    </location>
</feature>
<name>A0AAV2QFE7_MEGNR</name>
<dbReference type="Proteomes" id="UP001497623">
    <property type="component" value="Unassembled WGS sequence"/>
</dbReference>
<evidence type="ECO:0000313" key="2">
    <source>
        <dbReference type="EMBL" id="CAL4078375.1"/>
    </source>
</evidence>
<keyword evidence="1" id="KW-0472">Membrane</keyword>
<feature type="transmembrane region" description="Helical" evidence="1">
    <location>
        <begin position="49"/>
        <end position="67"/>
    </location>
</feature>
<evidence type="ECO:0000256" key="1">
    <source>
        <dbReference type="SAM" id="Phobius"/>
    </source>
</evidence>
<accession>A0AAV2QFE7</accession>
<comment type="caution">
    <text evidence="2">The sequence shown here is derived from an EMBL/GenBank/DDBJ whole genome shotgun (WGS) entry which is preliminary data.</text>
</comment>
<gene>
    <name evidence="2" type="ORF">MNOR_LOCUS10633</name>
</gene>
<reference evidence="2 3" key="1">
    <citation type="submission" date="2024-05" db="EMBL/GenBank/DDBJ databases">
        <authorList>
            <person name="Wallberg A."/>
        </authorList>
    </citation>
    <scope>NUCLEOTIDE SEQUENCE [LARGE SCALE GENOMIC DNA]</scope>
</reference>
<keyword evidence="1" id="KW-1133">Transmembrane helix</keyword>
<organism evidence="2 3">
    <name type="scientific">Meganyctiphanes norvegica</name>
    <name type="common">Northern krill</name>
    <name type="synonym">Thysanopoda norvegica</name>
    <dbReference type="NCBI Taxonomy" id="48144"/>
    <lineage>
        <taxon>Eukaryota</taxon>
        <taxon>Metazoa</taxon>
        <taxon>Ecdysozoa</taxon>
        <taxon>Arthropoda</taxon>
        <taxon>Crustacea</taxon>
        <taxon>Multicrustacea</taxon>
        <taxon>Malacostraca</taxon>
        <taxon>Eumalacostraca</taxon>
        <taxon>Eucarida</taxon>
        <taxon>Euphausiacea</taxon>
        <taxon>Euphausiidae</taxon>
        <taxon>Meganyctiphanes</taxon>
    </lineage>
</organism>
<dbReference type="AlphaFoldDB" id="A0AAV2QFE7"/>
<feature type="non-terminal residue" evidence="2">
    <location>
        <position position="1"/>
    </location>
</feature>
<dbReference type="EMBL" id="CAXKWB010005425">
    <property type="protein sequence ID" value="CAL4078375.1"/>
    <property type="molecule type" value="Genomic_DNA"/>
</dbReference>
<keyword evidence="1" id="KW-0812">Transmembrane</keyword>
<protein>
    <submittedName>
        <fullName evidence="2">Uncharacterized protein</fullName>
    </submittedName>
</protein>
<feature type="transmembrane region" description="Helical" evidence="1">
    <location>
        <begin position="22"/>
        <end position="42"/>
    </location>
</feature>
<proteinExistence type="predicted"/>